<dbReference type="NCBIfam" id="TIGR04056">
    <property type="entry name" value="OMP_RagA_SusC"/>
    <property type="match status" value="1"/>
</dbReference>
<comment type="similarity">
    <text evidence="7">Belongs to the TonB-dependent receptor family.</text>
</comment>
<protein>
    <recommendedName>
        <fullName evidence="8">TonB-dependent receptor plug domain-containing protein</fullName>
    </recommendedName>
</protein>
<dbReference type="EMBL" id="MPPL01000001">
    <property type="protein sequence ID" value="OKS86038.1"/>
    <property type="molecule type" value="Genomic_DNA"/>
</dbReference>
<keyword evidence="4 7" id="KW-0812">Transmembrane</keyword>
<dbReference type="Pfam" id="PF07715">
    <property type="entry name" value="Plug"/>
    <property type="match status" value="1"/>
</dbReference>
<evidence type="ECO:0000256" key="5">
    <source>
        <dbReference type="ARBA" id="ARBA00023136"/>
    </source>
</evidence>
<evidence type="ECO:0000256" key="4">
    <source>
        <dbReference type="ARBA" id="ARBA00022692"/>
    </source>
</evidence>
<name>A0A1Q5ZWF9_9SPHI</name>
<dbReference type="InterPro" id="IPR012910">
    <property type="entry name" value="Plug_dom"/>
</dbReference>
<evidence type="ECO:0000259" key="8">
    <source>
        <dbReference type="Pfam" id="PF07715"/>
    </source>
</evidence>
<evidence type="ECO:0000256" key="7">
    <source>
        <dbReference type="PROSITE-ProRule" id="PRU01360"/>
    </source>
</evidence>
<evidence type="ECO:0000256" key="6">
    <source>
        <dbReference type="ARBA" id="ARBA00023237"/>
    </source>
</evidence>
<dbReference type="Proteomes" id="UP000186720">
    <property type="component" value="Unassembled WGS sequence"/>
</dbReference>
<comment type="caution">
    <text evidence="9">The sequence shown here is derived from an EMBL/GenBank/DDBJ whole genome shotgun (WGS) entry which is preliminary data.</text>
</comment>
<organism evidence="9 10">
    <name type="scientific">Mucilaginibacter polytrichastri</name>
    <dbReference type="NCBI Taxonomy" id="1302689"/>
    <lineage>
        <taxon>Bacteria</taxon>
        <taxon>Pseudomonadati</taxon>
        <taxon>Bacteroidota</taxon>
        <taxon>Sphingobacteriia</taxon>
        <taxon>Sphingobacteriales</taxon>
        <taxon>Sphingobacteriaceae</taxon>
        <taxon>Mucilaginibacter</taxon>
    </lineage>
</organism>
<evidence type="ECO:0000313" key="10">
    <source>
        <dbReference type="Proteomes" id="UP000186720"/>
    </source>
</evidence>
<dbReference type="STRING" id="1302689.RG47T_1485"/>
<evidence type="ECO:0000256" key="1">
    <source>
        <dbReference type="ARBA" id="ARBA00004571"/>
    </source>
</evidence>
<keyword evidence="2 7" id="KW-0813">Transport</keyword>
<keyword evidence="10" id="KW-1185">Reference proteome</keyword>
<sequence length="919" mass="103252">MTSGLIFNRGKGTVKNDISIRGLSTIFGNAQPLVVVDNFPYDGDITNINPNDVESITVLKDAAAASIWGSRAGNGVIVITTKKGKNNQPLRISFNANVNIADKPNLFYKRMMSSADYITTEERLYAEGYYQNTISAYNSPVITPVLELLNAESNGTISVAQANSQINALKNQDVRNDLEKYFLQKSVNQQYSINLSGGSENQRYYISGGYDKNLDNLIGNGYDRVTLNANNAYDLLNKKLELSTGIYITQSKTTTNNPGIDQITYNGSSLYPYARLADNQGNPLAINKDYREGFIQSAENAGFLDWTYKPLDEIRNANNTSSITDYKLNAGLKYRYNADLNAQILYQYQRSGNEARNLQSQNTYYTRNLINQYTQVNSDGSLTLPIPLGGIYDFQNLTGIGKDLRAQLNYHKYWNNKNELTAIGGYEIRALHTTGSSYRLYGYDPFHETSQAVNYLDYYTLYNDPYSASAIPYSNGQTDLHDNYRSYYFNGSYTFDKRYTLSGSIRQDASNLFGVRTNQKAVPLFSTGLSWNIANESFYKWELLPMLKLRATYGYNGNVNKTVTAYTTAYYYDASQSGIHQPYATIINPPNPELRWERVQVINLGVDFGTKNNIITGSIEYYRKDGKDLIGTVPYAPSTGILTFTGNTANTNGRGLDLVLNTKNIDRELKWNTNFLLSTVSDKITRYLSASPVNGLLQNGDGLSQVPLVGKPLYALYSYKWTGLDPANGDPQGYLNGQVSKDYSAIISSATPDNIVYSGSARPTVFGSFRNTFQYKGFSISANITYRLGYYFRKSSIGYGSNYGLGGDGDYDLRWQKPGDEQHTYVPSIPTSPNNNRDLFYNFSSVLVQKADNIRLQDISFSYDLYRQRIRQLPFRHIQFYVYANNLVLLWKVNKAGIDPDYQTGPPPKSMAFGMKADF</sequence>
<dbReference type="AlphaFoldDB" id="A0A1Q5ZWF9"/>
<reference evidence="9 10" key="1">
    <citation type="submission" date="2016-11" db="EMBL/GenBank/DDBJ databases">
        <title>Whole Genome Sequencing of Mucilaginibacter polytrichastri RG4-7(T) isolated from the moss sample.</title>
        <authorList>
            <person name="Li Y."/>
        </authorList>
    </citation>
    <scope>NUCLEOTIDE SEQUENCE [LARGE SCALE GENOMIC DNA]</scope>
    <source>
        <strain evidence="9 10">RG4-7</strain>
    </source>
</reference>
<evidence type="ECO:0000256" key="2">
    <source>
        <dbReference type="ARBA" id="ARBA00022448"/>
    </source>
</evidence>
<dbReference type="InterPro" id="IPR036942">
    <property type="entry name" value="Beta-barrel_TonB_sf"/>
</dbReference>
<keyword evidence="6 7" id="KW-0998">Cell outer membrane</keyword>
<comment type="subcellular location">
    <subcellularLocation>
        <location evidence="1 7">Cell outer membrane</location>
        <topology evidence="1 7">Multi-pass membrane protein</topology>
    </subcellularLocation>
</comment>
<feature type="domain" description="TonB-dependent receptor plug" evidence="8">
    <location>
        <begin position="3"/>
        <end position="76"/>
    </location>
</feature>
<dbReference type="GO" id="GO:0009279">
    <property type="term" value="C:cell outer membrane"/>
    <property type="evidence" value="ECO:0007669"/>
    <property type="project" value="UniProtKB-SubCell"/>
</dbReference>
<dbReference type="NCBIfam" id="TIGR04057">
    <property type="entry name" value="SusC_RagA_signa"/>
    <property type="match status" value="1"/>
</dbReference>
<keyword evidence="5 7" id="KW-0472">Membrane</keyword>
<dbReference type="PROSITE" id="PS52016">
    <property type="entry name" value="TONB_DEPENDENT_REC_3"/>
    <property type="match status" value="1"/>
</dbReference>
<evidence type="ECO:0000256" key="3">
    <source>
        <dbReference type="ARBA" id="ARBA00022452"/>
    </source>
</evidence>
<dbReference type="Gene3D" id="2.170.130.10">
    <property type="entry name" value="TonB-dependent receptor, plug domain"/>
    <property type="match status" value="1"/>
</dbReference>
<dbReference type="Gene3D" id="2.40.170.20">
    <property type="entry name" value="TonB-dependent receptor, beta-barrel domain"/>
    <property type="match status" value="1"/>
</dbReference>
<gene>
    <name evidence="9" type="ORF">RG47T_1485</name>
</gene>
<proteinExistence type="inferred from homology"/>
<dbReference type="SUPFAM" id="SSF56935">
    <property type="entry name" value="Porins"/>
    <property type="match status" value="1"/>
</dbReference>
<accession>A0A1Q5ZWF9</accession>
<dbReference type="InterPro" id="IPR039426">
    <property type="entry name" value="TonB-dep_rcpt-like"/>
</dbReference>
<evidence type="ECO:0000313" key="9">
    <source>
        <dbReference type="EMBL" id="OKS86038.1"/>
    </source>
</evidence>
<dbReference type="InterPro" id="IPR037066">
    <property type="entry name" value="Plug_dom_sf"/>
</dbReference>
<keyword evidence="3 7" id="KW-1134">Transmembrane beta strand</keyword>
<dbReference type="InterPro" id="IPR023997">
    <property type="entry name" value="TonB-dep_OMP_SusC/RagA_CS"/>
</dbReference>
<dbReference type="InterPro" id="IPR023996">
    <property type="entry name" value="TonB-dep_OMP_SusC/RagA"/>
</dbReference>